<reference evidence="2" key="1">
    <citation type="submission" date="2015-07" db="EMBL/GenBank/DDBJ databases">
        <title>Transcriptome Assembly of Anthurium amnicola.</title>
        <authorList>
            <person name="Suzuki J."/>
        </authorList>
    </citation>
    <scope>NUCLEOTIDE SEQUENCE</scope>
</reference>
<organism evidence="2">
    <name type="scientific">Anthurium amnicola</name>
    <dbReference type="NCBI Taxonomy" id="1678845"/>
    <lineage>
        <taxon>Eukaryota</taxon>
        <taxon>Viridiplantae</taxon>
        <taxon>Streptophyta</taxon>
        <taxon>Embryophyta</taxon>
        <taxon>Tracheophyta</taxon>
        <taxon>Spermatophyta</taxon>
        <taxon>Magnoliopsida</taxon>
        <taxon>Liliopsida</taxon>
        <taxon>Araceae</taxon>
        <taxon>Pothoideae</taxon>
        <taxon>Potheae</taxon>
        <taxon>Anthurium</taxon>
    </lineage>
</organism>
<name>A0A1D1XQ74_9ARAE</name>
<dbReference type="GO" id="GO:0016874">
    <property type="term" value="F:ligase activity"/>
    <property type="evidence" value="ECO:0007669"/>
    <property type="project" value="UniProtKB-KW"/>
</dbReference>
<protein>
    <submittedName>
        <fullName evidence="2">Leucine--tRNA ligase</fullName>
    </submittedName>
</protein>
<dbReference type="PANTHER" id="PTHR33052">
    <property type="entry name" value="DUF4228 DOMAIN PROTEIN-RELATED"/>
    <property type="match status" value="1"/>
</dbReference>
<accession>A0A1D1XQ74</accession>
<evidence type="ECO:0000313" key="2">
    <source>
        <dbReference type="EMBL" id="JAT44555.1"/>
    </source>
</evidence>
<feature type="region of interest" description="Disordered" evidence="1">
    <location>
        <begin position="139"/>
        <end position="161"/>
    </location>
</feature>
<gene>
    <name evidence="2" type="primary">leuS_62</name>
    <name evidence="2" type="ORF">g.46629</name>
</gene>
<proteinExistence type="predicted"/>
<dbReference type="Pfam" id="PF14009">
    <property type="entry name" value="PADRE"/>
    <property type="match status" value="1"/>
</dbReference>
<dbReference type="EMBL" id="GDJX01023381">
    <property type="protein sequence ID" value="JAT44555.1"/>
    <property type="molecule type" value="Transcribed_RNA"/>
</dbReference>
<dbReference type="InterPro" id="IPR025322">
    <property type="entry name" value="PADRE_dom"/>
</dbReference>
<keyword evidence="2" id="KW-0436">Ligase</keyword>
<evidence type="ECO:0000256" key="1">
    <source>
        <dbReference type="SAM" id="MobiDB-lite"/>
    </source>
</evidence>
<dbReference type="AlphaFoldDB" id="A0A1D1XQ74"/>
<sequence length="207" mass="22398">MGNFLSPCLFRASKDTVKLVFWGGATRLLSETQLAGKLMFEFPDHIVCHADSFYIGRAVPVLGIQDDLLVGDTYFVIPIDRLPCHVLTAASLSTLSAGPKGSAIDFGECPFEYVKGADGKMLIKVAPHFMERIMSSQGNCGDRKRVGCSSDTSSGNGNDGGALCSTPELQKHYAQLVSPRSQQWSPKLETISECKARLSPRRLLGLG</sequence>